<dbReference type="OrthoDB" id="2340547at2759"/>
<dbReference type="Proteomes" id="UP000789405">
    <property type="component" value="Unassembled WGS sequence"/>
</dbReference>
<organism evidence="1 2">
    <name type="scientific">Dentiscutata erythropus</name>
    <dbReference type="NCBI Taxonomy" id="1348616"/>
    <lineage>
        <taxon>Eukaryota</taxon>
        <taxon>Fungi</taxon>
        <taxon>Fungi incertae sedis</taxon>
        <taxon>Mucoromycota</taxon>
        <taxon>Glomeromycotina</taxon>
        <taxon>Glomeromycetes</taxon>
        <taxon>Diversisporales</taxon>
        <taxon>Gigasporaceae</taxon>
        <taxon>Dentiscutata</taxon>
    </lineage>
</organism>
<feature type="non-terminal residue" evidence="1">
    <location>
        <position position="1"/>
    </location>
</feature>
<evidence type="ECO:0000313" key="1">
    <source>
        <dbReference type="EMBL" id="CAG8729381.1"/>
    </source>
</evidence>
<name>A0A9N9IDL0_9GLOM</name>
<gene>
    <name evidence="1" type="ORF">DERYTH_LOCUS14988</name>
</gene>
<dbReference type="AlphaFoldDB" id="A0A9N9IDL0"/>
<reference evidence="1" key="1">
    <citation type="submission" date="2021-06" db="EMBL/GenBank/DDBJ databases">
        <authorList>
            <person name="Kallberg Y."/>
            <person name="Tangrot J."/>
            <person name="Rosling A."/>
        </authorList>
    </citation>
    <scope>NUCLEOTIDE SEQUENCE</scope>
    <source>
        <strain evidence="1">MA453B</strain>
    </source>
</reference>
<comment type="caution">
    <text evidence="1">The sequence shown here is derived from an EMBL/GenBank/DDBJ whole genome shotgun (WGS) entry which is preliminary data.</text>
</comment>
<sequence>ASIDSDESYESGVEDSTNNVLEDMSSKFRRFDGKYGPYFPNFTSQTKEQFIEIEGQHSKTNKDRLEVETEILNNWNIKQNLAVSRLCTCWAIEAKVLKLAFSLSMTKNRYQELQELLESECETLLQDGP</sequence>
<keyword evidence="2" id="KW-1185">Reference proteome</keyword>
<protein>
    <submittedName>
        <fullName evidence="1">5243_t:CDS:1</fullName>
    </submittedName>
</protein>
<proteinExistence type="predicted"/>
<evidence type="ECO:0000313" key="2">
    <source>
        <dbReference type="Proteomes" id="UP000789405"/>
    </source>
</evidence>
<accession>A0A9N9IDL0</accession>
<dbReference type="EMBL" id="CAJVPY010011746">
    <property type="protein sequence ID" value="CAG8729381.1"/>
    <property type="molecule type" value="Genomic_DNA"/>
</dbReference>